<dbReference type="Proteomes" id="UP001272183">
    <property type="component" value="Unassembled WGS sequence"/>
</dbReference>
<evidence type="ECO:0000256" key="3">
    <source>
        <dbReference type="SAM" id="Phobius"/>
    </source>
</evidence>
<dbReference type="RefSeq" id="WP_131234480.1">
    <property type="nucleotide sequence ID" value="NZ_CAXVLB010000001.1"/>
</dbReference>
<comment type="caution">
    <text evidence="4">The sequence shown here is derived from an EMBL/GenBank/DDBJ whole genome shotgun (WGS) entry which is preliminary data.</text>
</comment>
<reference evidence="4" key="1">
    <citation type="submission" date="2023-10" db="EMBL/GenBank/DDBJ databases">
        <title>Supernatant from a Refined Defined Microbial Community Protects Mice from Clostridioides difficile Infection.</title>
        <authorList>
            <person name="Douchant K."/>
            <person name="He S.-M."/>
            <person name="Noordhof C."/>
            <person name="Greenlaw J."/>
            <person name="Schroeter K."/>
            <person name="Vancuren S.J."/>
            <person name="Sjaarda C."/>
            <person name="Allen-Vercoe E."/>
            <person name="Gloor G.B."/>
            <person name="Vanner S.J."/>
            <person name="Petrof E.O."/>
            <person name="Sheth P.M."/>
            <person name="Guzman M."/>
        </authorList>
    </citation>
    <scope>NUCLEOTIDE SEQUENCE</scope>
    <source>
        <strain evidence="4">16-6-I_4_FM</strain>
    </source>
</reference>
<keyword evidence="3" id="KW-0472">Membrane</keyword>
<proteinExistence type="predicted"/>
<feature type="coiled-coil region" evidence="1">
    <location>
        <begin position="68"/>
        <end position="102"/>
    </location>
</feature>
<name>A0AAW9CGE2_BIFLN</name>
<accession>A0AAW9CGE2</accession>
<keyword evidence="3" id="KW-0812">Transmembrane</keyword>
<evidence type="ECO:0000313" key="4">
    <source>
        <dbReference type="EMBL" id="MDW7546370.1"/>
    </source>
</evidence>
<evidence type="ECO:0000313" key="5">
    <source>
        <dbReference type="Proteomes" id="UP001272183"/>
    </source>
</evidence>
<keyword evidence="1" id="KW-0175">Coiled coil</keyword>
<evidence type="ECO:0000256" key="1">
    <source>
        <dbReference type="SAM" id="Coils"/>
    </source>
</evidence>
<dbReference type="AlphaFoldDB" id="A0AAW9CGE2"/>
<dbReference type="InterPro" id="IPR047676">
    <property type="entry name" value="FxLYD_dom"/>
</dbReference>
<dbReference type="EMBL" id="JAWUDL010000009">
    <property type="protein sequence ID" value="MDW7546370.1"/>
    <property type="molecule type" value="Genomic_DNA"/>
</dbReference>
<organism evidence="4 5">
    <name type="scientific">Bifidobacterium longum</name>
    <dbReference type="NCBI Taxonomy" id="216816"/>
    <lineage>
        <taxon>Bacteria</taxon>
        <taxon>Bacillati</taxon>
        <taxon>Actinomycetota</taxon>
        <taxon>Actinomycetes</taxon>
        <taxon>Bifidobacteriales</taxon>
        <taxon>Bifidobacteriaceae</taxon>
        <taxon>Bifidobacterium</taxon>
    </lineage>
</organism>
<gene>
    <name evidence="4" type="ORF">SCX10_05950</name>
</gene>
<protein>
    <submittedName>
        <fullName evidence="4">FxLYD domain-containing protein</fullName>
    </submittedName>
</protein>
<evidence type="ECO:0000256" key="2">
    <source>
        <dbReference type="SAM" id="MobiDB-lite"/>
    </source>
</evidence>
<sequence length="224" mass="23993">MTEPTPMQAQQPPATQDSQPAAAPSASTLAPKKKLPTAAVIAIAAIIGLVVGLAGGLGGMYLYANPIINNLRESYSQSEAKAKTLTDQRNELSGQVETLQQQVDELKPQANEGSSGLTILERNVRDTSGTRVVEYIVRNDTNKTLDDIILDFRYLDANDNVVDSMSMSNNASVEPGKTGIVTAYVAMEAERQPTAKKVQVESAAATINGQRYTVEIPQDPAVEF</sequence>
<dbReference type="NCBIfam" id="NF038353">
    <property type="entry name" value="FxLYD_dom"/>
    <property type="match status" value="1"/>
</dbReference>
<feature type="region of interest" description="Disordered" evidence="2">
    <location>
        <begin position="1"/>
        <end position="30"/>
    </location>
</feature>
<keyword evidence="3" id="KW-1133">Transmembrane helix</keyword>
<feature type="transmembrane region" description="Helical" evidence="3">
    <location>
        <begin position="38"/>
        <end position="64"/>
    </location>
</feature>